<dbReference type="InterPro" id="IPR045851">
    <property type="entry name" value="AMP-bd_C_sf"/>
</dbReference>
<evidence type="ECO:0000259" key="2">
    <source>
        <dbReference type="Pfam" id="PF13193"/>
    </source>
</evidence>
<reference evidence="3" key="1">
    <citation type="submission" date="2021-10" db="EMBL/GenBank/DDBJ databases">
        <authorList>
            <person name="Piombo E."/>
        </authorList>
    </citation>
    <scope>NUCLEOTIDE SEQUENCE</scope>
</reference>
<dbReference type="InterPro" id="IPR042099">
    <property type="entry name" value="ANL_N_sf"/>
</dbReference>
<gene>
    <name evidence="3" type="ORF">CRHIZ90672A_00007830</name>
</gene>
<dbReference type="Proteomes" id="UP000696573">
    <property type="component" value="Unassembled WGS sequence"/>
</dbReference>
<organism evidence="3 4">
    <name type="scientific">Clonostachys rhizophaga</name>
    <dbReference type="NCBI Taxonomy" id="160324"/>
    <lineage>
        <taxon>Eukaryota</taxon>
        <taxon>Fungi</taxon>
        <taxon>Dikarya</taxon>
        <taxon>Ascomycota</taxon>
        <taxon>Pezizomycotina</taxon>
        <taxon>Sordariomycetes</taxon>
        <taxon>Hypocreomycetidae</taxon>
        <taxon>Hypocreales</taxon>
        <taxon>Bionectriaceae</taxon>
        <taxon>Clonostachys</taxon>
    </lineage>
</organism>
<dbReference type="PANTHER" id="PTHR24096:SF422">
    <property type="entry name" value="BCDNA.GH02901"/>
    <property type="match status" value="1"/>
</dbReference>
<dbReference type="Pfam" id="PF13193">
    <property type="entry name" value="AMP-binding_C"/>
    <property type="match status" value="1"/>
</dbReference>
<sequence length="587" mass="64113">MPFKSPDWAPQLQGDIPDNVSVADFMLDPVYGRHALENSRPPFVCGISGKALSTLAVKDHVEQLASGLASELGWKVGQGNALDMVVCIYSLNTIDYLPLIWAVHRLGGVVAPASSEFSVSDLTSQLKASRTSCVFTCLPLLKTAIASAAAAGIPRYRVYLLELPEVFAAPTRDTTVFKNTSQLAQQGARQPRLEGLKWAEGAAKKQVAFLCYSSGTSGLPKGVMISHYNVVASICQVCAFESPCRELLRKASGTHVYMENVLGLLPLSHIYGLIMIAHCAAWRGDSTVILPKFELKTFLCAIQDHEINTLFLVPPIIIFMMNNHKLLSEYTLESVKVVFTGAAPLGYETAQQLSSLYPGWLIRQAYALTETCAVVSSSAHFDTWLGSAGSLITGVEARIVDMDGAEVTEYGKTGELLVKSPSLVMGYLNDDKANRETFVSDENGDIWMRTGDEVAINKSPGGHEHLFIVDRIKELIKVKGLQVAPAELETHLLLSPLVEDCAVIAVPDDRAGEVPKAYVVKASGIHGDETARQAILKHVQEHKSPHKWLKGGVEFVKEVPKSPSGKILRRVLKLREQEKREKTRAKL</sequence>
<comment type="caution">
    <text evidence="3">The sequence shown here is derived from an EMBL/GenBank/DDBJ whole genome shotgun (WGS) entry which is preliminary data.</text>
</comment>
<dbReference type="PANTHER" id="PTHR24096">
    <property type="entry name" value="LONG-CHAIN-FATTY-ACID--COA LIGASE"/>
    <property type="match status" value="1"/>
</dbReference>
<feature type="domain" description="AMP-dependent synthetase/ligase" evidence="1">
    <location>
        <begin position="49"/>
        <end position="428"/>
    </location>
</feature>
<accession>A0A9N9V5K4</accession>
<dbReference type="Pfam" id="PF00501">
    <property type="entry name" value="AMP-binding"/>
    <property type="match status" value="1"/>
</dbReference>
<evidence type="ECO:0000313" key="3">
    <source>
        <dbReference type="EMBL" id="CAH0015639.1"/>
    </source>
</evidence>
<dbReference type="EMBL" id="CABFNQ020000451">
    <property type="protein sequence ID" value="CAH0015639.1"/>
    <property type="molecule type" value="Genomic_DNA"/>
</dbReference>
<dbReference type="InterPro" id="IPR025110">
    <property type="entry name" value="AMP-bd_C"/>
</dbReference>
<dbReference type="AlphaFoldDB" id="A0A9N9V5K4"/>
<evidence type="ECO:0000313" key="4">
    <source>
        <dbReference type="Proteomes" id="UP000696573"/>
    </source>
</evidence>
<dbReference type="SUPFAM" id="SSF56801">
    <property type="entry name" value="Acetyl-CoA synthetase-like"/>
    <property type="match status" value="1"/>
</dbReference>
<dbReference type="GO" id="GO:0016405">
    <property type="term" value="F:CoA-ligase activity"/>
    <property type="evidence" value="ECO:0007669"/>
    <property type="project" value="TreeGrafter"/>
</dbReference>
<feature type="domain" description="AMP-binding enzyme C-terminal" evidence="2">
    <location>
        <begin position="487"/>
        <end position="566"/>
    </location>
</feature>
<keyword evidence="4" id="KW-1185">Reference proteome</keyword>
<dbReference type="InterPro" id="IPR000873">
    <property type="entry name" value="AMP-dep_synth/lig_dom"/>
</dbReference>
<dbReference type="Gene3D" id="3.40.50.12780">
    <property type="entry name" value="N-terminal domain of ligase-like"/>
    <property type="match status" value="1"/>
</dbReference>
<protein>
    <recommendedName>
        <fullName evidence="5">Phenylacetyl-CoA ligase</fullName>
    </recommendedName>
</protein>
<proteinExistence type="predicted"/>
<dbReference type="InterPro" id="IPR020845">
    <property type="entry name" value="AMP-binding_CS"/>
</dbReference>
<name>A0A9N9V5K4_9HYPO</name>
<dbReference type="PROSITE" id="PS00455">
    <property type="entry name" value="AMP_BINDING"/>
    <property type="match status" value="1"/>
</dbReference>
<evidence type="ECO:0000259" key="1">
    <source>
        <dbReference type="Pfam" id="PF00501"/>
    </source>
</evidence>
<dbReference type="OrthoDB" id="6509636at2759"/>
<dbReference type="Gene3D" id="3.30.300.30">
    <property type="match status" value="1"/>
</dbReference>
<evidence type="ECO:0008006" key="5">
    <source>
        <dbReference type="Google" id="ProtNLM"/>
    </source>
</evidence>